<dbReference type="STRING" id="709986.Deima_0366"/>
<dbReference type="RefSeq" id="WP_013555532.1">
    <property type="nucleotide sequence ID" value="NC_014958.1"/>
</dbReference>
<dbReference type="KEGG" id="dmr:Deima_0366"/>
<dbReference type="eggNOG" id="COG3644">
    <property type="taxonomic scope" value="Bacteria"/>
</dbReference>
<dbReference type="Proteomes" id="UP000008635">
    <property type="component" value="Chromosome"/>
</dbReference>
<keyword evidence="2" id="KW-1185">Reference proteome</keyword>
<dbReference type="EMBL" id="CP002454">
    <property type="protein sequence ID" value="ADV66027.1"/>
    <property type="molecule type" value="Genomic_DNA"/>
</dbReference>
<dbReference type="OrthoDB" id="282960at2"/>
<evidence type="ECO:0008006" key="3">
    <source>
        <dbReference type="Google" id="ProtNLM"/>
    </source>
</evidence>
<dbReference type="Pfam" id="PF09998">
    <property type="entry name" value="DUF2239"/>
    <property type="match status" value="1"/>
</dbReference>
<dbReference type="InterPro" id="IPR018715">
    <property type="entry name" value="DUF2239"/>
</dbReference>
<proteinExistence type="predicted"/>
<dbReference type="AlphaFoldDB" id="E8U382"/>
<evidence type="ECO:0000313" key="1">
    <source>
        <dbReference type="EMBL" id="ADV66027.1"/>
    </source>
</evidence>
<organism evidence="1 2">
    <name type="scientific">Deinococcus maricopensis (strain DSM 21211 / LMG 22137 / NRRL B-23946 / LB-34)</name>
    <dbReference type="NCBI Taxonomy" id="709986"/>
    <lineage>
        <taxon>Bacteria</taxon>
        <taxon>Thermotogati</taxon>
        <taxon>Deinococcota</taxon>
        <taxon>Deinococci</taxon>
        <taxon>Deinococcales</taxon>
        <taxon>Deinococcaceae</taxon>
        <taxon>Deinococcus</taxon>
    </lineage>
</organism>
<gene>
    <name evidence="1" type="ordered locus">Deima_0366</name>
</gene>
<reference evidence="2" key="2">
    <citation type="submission" date="2011-01" db="EMBL/GenBank/DDBJ databases">
        <title>The complete genome of Deinococcus maricopensis DSM 21211.</title>
        <authorList>
            <consortium name="US DOE Joint Genome Institute (JGI-PGF)"/>
            <person name="Lucas S."/>
            <person name="Copeland A."/>
            <person name="Lapidus A."/>
            <person name="Goodwin L."/>
            <person name="Pitluck S."/>
            <person name="Kyrpides N."/>
            <person name="Mavromatis K."/>
            <person name="Pagani I."/>
            <person name="Ivanova N."/>
            <person name="Ovchinnikova G."/>
            <person name="Zeytun A."/>
            <person name="Detter J.C."/>
            <person name="Han C."/>
            <person name="Land M."/>
            <person name="Hauser L."/>
            <person name="Markowitz V."/>
            <person name="Cheng J.-F."/>
            <person name="Hugenholtz P."/>
            <person name="Woyke T."/>
            <person name="Wu D."/>
            <person name="Pukall R."/>
            <person name="Gehrich-Schroeter G."/>
            <person name="Brambilla E."/>
            <person name="Klenk H.-P."/>
            <person name="Eisen J.A."/>
        </authorList>
    </citation>
    <scope>NUCLEOTIDE SEQUENCE [LARGE SCALE GENOMIC DNA]</scope>
    <source>
        <strain evidence="2">DSM 21211 / LMG 22137 / NRRL B-23946 / LB-34</strain>
    </source>
</reference>
<protein>
    <recommendedName>
        <fullName evidence="3">DUF2239 domain-containing protein</fullName>
    </recommendedName>
</protein>
<dbReference type="HOGENOM" id="CLU_084995_0_0_0"/>
<sequence length="198" mass="21638">MDDRTYTAFSGPNLLITAPLPDLLRTLKTHHDQHGAPTLIFDDHTGQQVDFDLRGTLDDVLQRHLPPPAKKGPGRPKLGVTSREVTLLPRHWAWLDEQRGGASATLRRLIDDARKLQPDPQGAARAAEAAGRFMTALAGDLPHYEEASRALYAGQGDRLDALTADWPADIRAHTLRLAAPALHRPETPAAPENAEPLS</sequence>
<accession>E8U382</accession>
<name>E8U382_DEIML</name>
<evidence type="ECO:0000313" key="2">
    <source>
        <dbReference type="Proteomes" id="UP000008635"/>
    </source>
</evidence>
<reference evidence="1 2" key="1">
    <citation type="journal article" date="2011" name="Stand. Genomic Sci.">
        <title>Complete genome sequence of Deinococcus maricopensis type strain (LB-34).</title>
        <authorList>
            <person name="Pukall R."/>
            <person name="Zeytun A."/>
            <person name="Lucas S."/>
            <person name="Lapidus A."/>
            <person name="Hammon N."/>
            <person name="Deshpande S."/>
            <person name="Nolan M."/>
            <person name="Cheng J.F."/>
            <person name="Pitluck S."/>
            <person name="Liolios K."/>
            <person name="Pagani I."/>
            <person name="Mikhailova N."/>
            <person name="Ivanova N."/>
            <person name="Mavromatis K."/>
            <person name="Pati A."/>
            <person name="Tapia R."/>
            <person name="Han C."/>
            <person name="Goodwin L."/>
            <person name="Chen A."/>
            <person name="Palaniappan K."/>
            <person name="Land M."/>
            <person name="Hauser L."/>
            <person name="Chang Y.J."/>
            <person name="Jeffries C.D."/>
            <person name="Brambilla E.M."/>
            <person name="Rohde M."/>
            <person name="Goker M."/>
            <person name="Detter J.C."/>
            <person name="Woyke T."/>
            <person name="Bristow J."/>
            <person name="Eisen J.A."/>
            <person name="Markowitz V."/>
            <person name="Hugenholtz P."/>
            <person name="Kyrpides N.C."/>
            <person name="Klenk H.P."/>
        </authorList>
    </citation>
    <scope>NUCLEOTIDE SEQUENCE [LARGE SCALE GENOMIC DNA]</scope>
    <source>
        <strain evidence="2">DSM 21211 / LMG 22137 / NRRL B-23946 / LB-34</strain>
    </source>
</reference>